<keyword evidence="4" id="KW-1185">Reference proteome</keyword>
<reference evidence="2 4" key="2">
    <citation type="submission" date="2023-07" db="EMBL/GenBank/DDBJ databases">
        <title>A novel proteolytic Acinetobacter species.</title>
        <authorList>
            <person name="Nemec A."/>
            <person name="Radolfova-Krizova L."/>
        </authorList>
    </citation>
    <scope>NUCLEOTIDE SEQUENCE [LARGE SCALE GENOMIC DNA]</scope>
    <source>
        <strain evidence="2 4">NIPH 1865</strain>
    </source>
</reference>
<name>R9AZH4_9GAMM</name>
<evidence type="ECO:0000313" key="1">
    <source>
        <dbReference type="EMBL" id="EOR07577.1"/>
    </source>
</evidence>
<evidence type="ECO:0000313" key="3">
    <source>
        <dbReference type="Proteomes" id="UP000016203"/>
    </source>
</evidence>
<dbReference type="RefSeq" id="WP_016163642.1">
    <property type="nucleotide sequence ID" value="NZ_JAKZGC010000006.1"/>
</dbReference>
<proteinExistence type="predicted"/>
<dbReference type="PATRIC" id="fig|1217699.3.peg.1892"/>
<evidence type="ECO:0000313" key="4">
    <source>
        <dbReference type="Proteomes" id="UP001168902"/>
    </source>
</evidence>
<evidence type="ECO:0000313" key="2">
    <source>
        <dbReference type="EMBL" id="MDO3657624.1"/>
    </source>
</evidence>
<protein>
    <submittedName>
        <fullName evidence="1">Uncharacterized protein</fullName>
    </submittedName>
</protein>
<dbReference type="AlphaFoldDB" id="R9AZH4"/>
<dbReference type="EMBL" id="JAUMJH010000023">
    <property type="protein sequence ID" value="MDO3657624.1"/>
    <property type="molecule type" value="Genomic_DNA"/>
</dbReference>
<sequence>MASSTKKFTKAGFIFSCLICCNTINAQQKMLAKTENTLGWTGLEIEKVLFQNGGKVDIREFDKRMKISVDKFKAFHESKISSAKSKEERFQAECDYLSDAKNILAIYLSLYPKLLQQPDAKPIFLQSREYLAHFEKNNIKCIH</sequence>
<accession>R9AZH4</accession>
<comment type="caution">
    <text evidence="1">The sequence shown here is derived from an EMBL/GenBank/DDBJ whole genome shotgun (WGS) entry which is preliminary data.</text>
</comment>
<organism evidence="1 3">
    <name type="scientific">Acinetobacter genomosp. 15BJ</name>
    <dbReference type="NCBI Taxonomy" id="106651"/>
    <lineage>
        <taxon>Bacteria</taxon>
        <taxon>Pseudomonadati</taxon>
        <taxon>Pseudomonadota</taxon>
        <taxon>Gammaproteobacteria</taxon>
        <taxon>Moraxellales</taxon>
        <taxon>Moraxellaceae</taxon>
        <taxon>Acinetobacter</taxon>
    </lineage>
</organism>
<gene>
    <name evidence="1" type="ORF">F896_01950</name>
    <name evidence="2" type="ORF">Q3V53_10500</name>
</gene>
<dbReference type="OrthoDB" id="6708404at2"/>
<dbReference type="Proteomes" id="UP001168902">
    <property type="component" value="Unassembled WGS sequence"/>
</dbReference>
<reference evidence="1 3" key="1">
    <citation type="submission" date="2013-03" db="EMBL/GenBank/DDBJ databases">
        <title>The Genome Sequence of Acinetobacter sp. CIP 110321.</title>
        <authorList>
            <consortium name="The Broad Institute Genome Sequencing Platform"/>
            <consortium name="The Broad Institute Genome Sequencing Center for Infectious Disease"/>
            <person name="Cerqueira G."/>
            <person name="Feldgarden M."/>
            <person name="Courvalin P."/>
            <person name="Perichon B."/>
            <person name="Grillot-Courvalin C."/>
            <person name="Clermont D."/>
            <person name="Rocha E."/>
            <person name="Yoon E.-J."/>
            <person name="Nemec A."/>
            <person name="Walker B."/>
            <person name="Young S.K."/>
            <person name="Zeng Q."/>
            <person name="Gargeya S."/>
            <person name="Fitzgerald M."/>
            <person name="Haas B."/>
            <person name="Abouelleil A."/>
            <person name="Alvarado L."/>
            <person name="Arachchi H.M."/>
            <person name="Berlin A.M."/>
            <person name="Chapman S.B."/>
            <person name="Dewar J."/>
            <person name="Goldberg J."/>
            <person name="Griggs A."/>
            <person name="Gujja S."/>
            <person name="Hansen M."/>
            <person name="Howarth C."/>
            <person name="Imamovic A."/>
            <person name="Larimer J."/>
            <person name="McCowan C."/>
            <person name="Murphy C."/>
            <person name="Neiman D."/>
            <person name="Pearson M."/>
            <person name="Priest M."/>
            <person name="Roberts A."/>
            <person name="Saif S."/>
            <person name="Shea T."/>
            <person name="Sisk P."/>
            <person name="Sykes S."/>
            <person name="Wortman J."/>
            <person name="Nusbaum C."/>
            <person name="Birren B."/>
        </authorList>
    </citation>
    <scope>NUCLEOTIDE SEQUENCE [LARGE SCALE GENOMIC DNA]</scope>
    <source>
        <strain evidence="1 3">CIP 110321</strain>
    </source>
</reference>
<dbReference type="HOGENOM" id="CLU_150458_0_0_6"/>
<dbReference type="EMBL" id="AQFL01000012">
    <property type="protein sequence ID" value="EOR07577.1"/>
    <property type="molecule type" value="Genomic_DNA"/>
</dbReference>
<dbReference type="Proteomes" id="UP000016203">
    <property type="component" value="Unassembled WGS sequence"/>
</dbReference>